<organism evidence="2 3">
    <name type="scientific">Mucilaginibacter limnophilus</name>
    <dbReference type="NCBI Taxonomy" id="1932778"/>
    <lineage>
        <taxon>Bacteria</taxon>
        <taxon>Pseudomonadati</taxon>
        <taxon>Bacteroidota</taxon>
        <taxon>Sphingobacteriia</taxon>
        <taxon>Sphingobacteriales</taxon>
        <taxon>Sphingobacteriaceae</taxon>
        <taxon>Mucilaginibacter</taxon>
    </lineage>
</organism>
<dbReference type="PRINTS" id="PR00111">
    <property type="entry name" value="ABHYDROLASE"/>
</dbReference>
<dbReference type="PANTHER" id="PTHR46331:SF2">
    <property type="entry name" value="VALACYCLOVIR HYDROLASE"/>
    <property type="match status" value="1"/>
</dbReference>
<dbReference type="AlphaFoldDB" id="A0A3S2V7T1"/>
<dbReference type="OrthoDB" id="2247630at2"/>
<name>A0A3S2V7T1_9SPHI</name>
<evidence type="ECO:0000259" key="1">
    <source>
        <dbReference type="Pfam" id="PF00561"/>
    </source>
</evidence>
<sequence>METLSSALNGQYAVVNGLNMYYEVHGSGKPLVLIHGGGSTIQTTFGLILPYLAESRKVIAVELQAHGHTPDRGTPTSFEQDADDVAELIRYFKIEKADILGFSNGGQTALQVAIRHPELVAKLIIASAFYKRDGLPAQFWEFMNNASIDYMPQGLKDAYLEITNSPERLQIMHDRDALRMQTFEDWSDNDIQGIKAPTLVISADRDVVKPEHAVQMFKLLPNAKLIILPGQHGEYLGELIFKKPGSNIHVVTAGLINDFLETNFAVE</sequence>
<dbReference type="Pfam" id="PF00561">
    <property type="entry name" value="Abhydrolase_1"/>
    <property type="match status" value="1"/>
</dbReference>
<dbReference type="InterPro" id="IPR029058">
    <property type="entry name" value="AB_hydrolase_fold"/>
</dbReference>
<gene>
    <name evidence="2" type="ORF">EOD41_11590</name>
</gene>
<feature type="domain" description="AB hydrolase-1" evidence="1">
    <location>
        <begin position="29"/>
        <end position="144"/>
    </location>
</feature>
<dbReference type="Gene3D" id="3.40.50.1820">
    <property type="entry name" value="alpha/beta hydrolase"/>
    <property type="match status" value="1"/>
</dbReference>
<evidence type="ECO:0000313" key="2">
    <source>
        <dbReference type="EMBL" id="RVU00637.1"/>
    </source>
</evidence>
<keyword evidence="2" id="KW-0378">Hydrolase</keyword>
<dbReference type="RefSeq" id="WP_127704986.1">
    <property type="nucleotide sequence ID" value="NZ_SACK01000004.1"/>
</dbReference>
<dbReference type="SUPFAM" id="SSF53474">
    <property type="entry name" value="alpha/beta-Hydrolases"/>
    <property type="match status" value="1"/>
</dbReference>
<protein>
    <submittedName>
        <fullName evidence="2">Alpha/beta hydrolase</fullName>
    </submittedName>
</protein>
<dbReference type="EMBL" id="SACK01000004">
    <property type="protein sequence ID" value="RVU00637.1"/>
    <property type="molecule type" value="Genomic_DNA"/>
</dbReference>
<reference evidence="2 3" key="1">
    <citation type="submission" date="2019-01" db="EMBL/GenBank/DDBJ databases">
        <authorList>
            <person name="Chen W.-M."/>
        </authorList>
    </citation>
    <scope>NUCLEOTIDE SEQUENCE [LARGE SCALE GENOMIC DNA]</scope>
    <source>
        <strain evidence="2 3">YBJ-36</strain>
    </source>
</reference>
<dbReference type="Proteomes" id="UP000282759">
    <property type="component" value="Unassembled WGS sequence"/>
</dbReference>
<dbReference type="InterPro" id="IPR000073">
    <property type="entry name" value="AB_hydrolase_1"/>
</dbReference>
<accession>A0A3S2V7T1</accession>
<comment type="caution">
    <text evidence="2">The sequence shown here is derived from an EMBL/GenBank/DDBJ whole genome shotgun (WGS) entry which is preliminary data.</text>
</comment>
<proteinExistence type="predicted"/>
<dbReference type="PANTHER" id="PTHR46331">
    <property type="entry name" value="VALACYCLOVIR HYDROLASE"/>
    <property type="match status" value="1"/>
</dbReference>
<evidence type="ECO:0000313" key="3">
    <source>
        <dbReference type="Proteomes" id="UP000282759"/>
    </source>
</evidence>
<dbReference type="GO" id="GO:0017171">
    <property type="term" value="F:serine hydrolase activity"/>
    <property type="evidence" value="ECO:0007669"/>
    <property type="project" value="TreeGrafter"/>
</dbReference>
<keyword evidence="3" id="KW-1185">Reference proteome</keyword>